<dbReference type="Proteomes" id="UP000530060">
    <property type="component" value="Unassembled WGS sequence"/>
</dbReference>
<protein>
    <recommendedName>
        <fullName evidence="1">Peptidoglycan binding-like domain-containing protein</fullName>
    </recommendedName>
</protein>
<dbReference type="SUPFAM" id="SSF47090">
    <property type="entry name" value="PGBD-like"/>
    <property type="match status" value="1"/>
</dbReference>
<gene>
    <name evidence="2" type="ORF">FLAT13_02736</name>
</gene>
<evidence type="ECO:0000259" key="1">
    <source>
        <dbReference type="Pfam" id="PF01471"/>
    </source>
</evidence>
<keyword evidence="3" id="KW-1185">Reference proteome</keyword>
<accession>A0A6V6Z1G1</accession>
<dbReference type="RefSeq" id="WP_180909238.1">
    <property type="nucleotide sequence ID" value="NZ_CAIJDP010000071.1"/>
</dbReference>
<dbReference type="SUPFAM" id="SSF52266">
    <property type="entry name" value="SGNH hydrolase"/>
    <property type="match status" value="1"/>
</dbReference>
<name>A0A6V6Z1G1_9FLAO</name>
<feature type="domain" description="Peptidoglycan binding-like" evidence="1">
    <location>
        <begin position="37"/>
        <end position="89"/>
    </location>
</feature>
<evidence type="ECO:0000313" key="3">
    <source>
        <dbReference type="Proteomes" id="UP000530060"/>
    </source>
</evidence>
<dbReference type="AlphaFoldDB" id="A0A6V6Z1G1"/>
<organism evidence="2 3">
    <name type="scientific">Flavobacterium salmonis</name>
    <dbReference type="NCBI Taxonomy" id="2654844"/>
    <lineage>
        <taxon>Bacteria</taxon>
        <taxon>Pseudomonadati</taxon>
        <taxon>Bacteroidota</taxon>
        <taxon>Flavobacteriia</taxon>
        <taxon>Flavobacteriales</taxon>
        <taxon>Flavobacteriaceae</taxon>
        <taxon>Flavobacterium</taxon>
    </lineage>
</organism>
<dbReference type="EMBL" id="CAIJDP010000071">
    <property type="protein sequence ID" value="CAD0005409.1"/>
    <property type="molecule type" value="Genomic_DNA"/>
</dbReference>
<sequence>MENLISNTPIINSNLPAVVTQGGINNSVGLNGVNNPSDVSQIHDYLKILGYPITNSGSITNSLTDNTVISILNFQTNYKIVVTGLINPNDETYNALKQLSLSGISLAEGEDESLHQPFLTNSFLFRRNAGNTDTLNVIFEGDSWLDYPVPRVLDLYDTITDRNQRLNLNCLHLAKFGETTSQMYADRTHFVQYVSGYRIDRIYFSGGGNDVFPQLGRILNAGVTSFNSNFFTDQAKLSELINLPSGDVLYQKCILYKRYLNTATFDNALFNSVNLDLIFNTIKRNYLGFGSIVNAHATPNTIFYMHTYDYPLYKLGVRPSIIGVDLPLGPWIKPVFDALAITDEILRCYIIIRLLDKFYSLLWQIKNHFTHQGYRFQTRIIDYRGLLNSSQYRRDEIHPNSTGARRLSTRVNF</sequence>
<dbReference type="InterPro" id="IPR036365">
    <property type="entry name" value="PGBD-like_sf"/>
</dbReference>
<dbReference type="InterPro" id="IPR002477">
    <property type="entry name" value="Peptidoglycan-bd-like"/>
</dbReference>
<evidence type="ECO:0000313" key="2">
    <source>
        <dbReference type="EMBL" id="CAD0005409.1"/>
    </source>
</evidence>
<dbReference type="Pfam" id="PF01471">
    <property type="entry name" value="PG_binding_1"/>
    <property type="match status" value="1"/>
</dbReference>
<proteinExistence type="predicted"/>
<reference evidence="2 3" key="1">
    <citation type="submission" date="2020-06" db="EMBL/GenBank/DDBJ databases">
        <authorList>
            <person name="Criscuolo A."/>
        </authorList>
    </citation>
    <scope>NUCLEOTIDE SEQUENCE [LARGE SCALE GENOMIC DNA]</scope>
    <source>
        <strain evidence="3">CIP 111411</strain>
    </source>
</reference>
<comment type="caution">
    <text evidence="2">The sequence shown here is derived from an EMBL/GenBank/DDBJ whole genome shotgun (WGS) entry which is preliminary data.</text>
</comment>